<keyword evidence="3" id="KW-1185">Reference proteome</keyword>
<evidence type="ECO:0000313" key="2">
    <source>
        <dbReference type="EMBL" id="GIT93755.1"/>
    </source>
</evidence>
<comment type="caution">
    <text evidence="2">The sequence shown here is derived from an EMBL/GenBank/DDBJ whole genome shotgun (WGS) entry which is preliminary data.</text>
</comment>
<sequence length="63" mass="6634">MGTPKKSAEQQRQERMASIERREASQQTAAGLTSDLKAVYGGSSGLASAASARRVLSMFGGMK</sequence>
<dbReference type="Proteomes" id="UP000786693">
    <property type="component" value="Unassembled WGS sequence"/>
</dbReference>
<proteinExistence type="predicted"/>
<reference evidence="2 3" key="1">
    <citation type="submission" date="2021-05" db="EMBL/GenBank/DDBJ databases">
        <title>Bacteria Genome sequencing.</title>
        <authorList>
            <person name="Takabe Y."/>
            <person name="Nakajima Y."/>
            <person name="Suzuki S."/>
            <person name="Shiozaki T."/>
        </authorList>
    </citation>
    <scope>NUCLEOTIDE SEQUENCE [LARGE SCALE GENOMIC DNA]</scope>
    <source>
        <strain evidence="2 3">AI_62</strain>
    </source>
</reference>
<gene>
    <name evidence="2" type="ORF">JANAI62_03780</name>
</gene>
<feature type="region of interest" description="Disordered" evidence="1">
    <location>
        <begin position="1"/>
        <end position="28"/>
    </location>
</feature>
<feature type="compositionally biased region" description="Basic and acidic residues" evidence="1">
    <location>
        <begin position="1"/>
        <end position="24"/>
    </location>
</feature>
<evidence type="ECO:0000256" key="1">
    <source>
        <dbReference type="SAM" id="MobiDB-lite"/>
    </source>
</evidence>
<protein>
    <submittedName>
        <fullName evidence="2">Uncharacterized protein</fullName>
    </submittedName>
</protein>
<organism evidence="2 3">
    <name type="scientific">Jannaschia pagri</name>
    <dbReference type="NCBI Taxonomy" id="2829797"/>
    <lineage>
        <taxon>Bacteria</taxon>
        <taxon>Pseudomonadati</taxon>
        <taxon>Pseudomonadota</taxon>
        <taxon>Alphaproteobacteria</taxon>
        <taxon>Rhodobacterales</taxon>
        <taxon>Roseobacteraceae</taxon>
        <taxon>Jannaschia</taxon>
    </lineage>
</organism>
<name>A0ABQ4NH65_9RHOB</name>
<dbReference type="EMBL" id="BPFH01000001">
    <property type="protein sequence ID" value="GIT93755.1"/>
    <property type="molecule type" value="Genomic_DNA"/>
</dbReference>
<accession>A0ABQ4NH65</accession>
<evidence type="ECO:0000313" key="3">
    <source>
        <dbReference type="Proteomes" id="UP000786693"/>
    </source>
</evidence>